<reference evidence="2 3" key="1">
    <citation type="submission" date="2017-07" db="EMBL/GenBank/DDBJ databases">
        <title>Draft Genome Sequences of Select Purple Nonsulfur Bacteria.</title>
        <authorList>
            <person name="Lasarre B."/>
            <person name="Mckinlay J.B."/>
        </authorList>
    </citation>
    <scope>NUCLEOTIDE SEQUENCE [LARGE SCALE GENOMIC DNA]</scope>
    <source>
        <strain evidence="2 3">DSM 11907</strain>
    </source>
</reference>
<sequence length="243" mass="25417">MRIFLAGATGVIGRRLVPLLIRDGHEVTGTTRLPEKAEALARAGVRPAVVDVFDGPALAAVVEKARPDVVVHQLTDLPDLLDAEGLNEALARNARIRIEGTCNLVAAVQAARVPRLVAQSIAFAYAEGPRPYTEASPLAAAEEGPQAVTARGVHALEELVTTMPGFDGLVLRYGRLYGPGTWAETAPAGAPLHVDAAAEAARLAITRGAPGLYNIAEEDGEVAIDKARAELGFDPAFRIAASP</sequence>
<organism evidence="2 3">
    <name type="scientific">Rhodoplanes elegans</name>
    <dbReference type="NCBI Taxonomy" id="29408"/>
    <lineage>
        <taxon>Bacteria</taxon>
        <taxon>Pseudomonadati</taxon>
        <taxon>Pseudomonadota</taxon>
        <taxon>Alphaproteobacteria</taxon>
        <taxon>Hyphomicrobiales</taxon>
        <taxon>Nitrobacteraceae</taxon>
        <taxon>Rhodoplanes</taxon>
    </lineage>
</organism>
<accession>A0A327KNC1</accession>
<evidence type="ECO:0000313" key="3">
    <source>
        <dbReference type="Proteomes" id="UP000248863"/>
    </source>
</evidence>
<comment type="caution">
    <text evidence="2">The sequence shown here is derived from an EMBL/GenBank/DDBJ whole genome shotgun (WGS) entry which is preliminary data.</text>
</comment>
<proteinExistence type="predicted"/>
<dbReference type="PANTHER" id="PTHR48079:SF6">
    <property type="entry name" value="NAD(P)-BINDING DOMAIN-CONTAINING PROTEIN-RELATED"/>
    <property type="match status" value="1"/>
</dbReference>
<dbReference type="Gene3D" id="3.40.50.720">
    <property type="entry name" value="NAD(P)-binding Rossmann-like Domain"/>
    <property type="match status" value="1"/>
</dbReference>
<feature type="domain" description="NAD-dependent epimerase/dehydratase" evidence="1">
    <location>
        <begin position="3"/>
        <end position="180"/>
    </location>
</feature>
<dbReference type="PANTHER" id="PTHR48079">
    <property type="entry name" value="PROTEIN YEEZ"/>
    <property type="match status" value="1"/>
</dbReference>
<dbReference type="AlphaFoldDB" id="A0A327KNC1"/>
<protein>
    <submittedName>
        <fullName evidence="2">dTDP-glucose 4,6-dehydratase</fullName>
    </submittedName>
</protein>
<dbReference type="RefSeq" id="WP_111356311.1">
    <property type="nucleotide sequence ID" value="NZ_NHSK01000314.1"/>
</dbReference>
<dbReference type="Proteomes" id="UP000248863">
    <property type="component" value="Unassembled WGS sequence"/>
</dbReference>
<dbReference type="OrthoDB" id="9808276at2"/>
<evidence type="ECO:0000259" key="1">
    <source>
        <dbReference type="Pfam" id="PF01370"/>
    </source>
</evidence>
<dbReference type="InterPro" id="IPR051783">
    <property type="entry name" value="NAD(P)-dependent_oxidoreduct"/>
</dbReference>
<name>A0A327KNC1_9BRAD</name>
<dbReference type="Pfam" id="PF01370">
    <property type="entry name" value="Epimerase"/>
    <property type="match status" value="1"/>
</dbReference>
<evidence type="ECO:0000313" key="2">
    <source>
        <dbReference type="EMBL" id="RAI40390.1"/>
    </source>
</evidence>
<dbReference type="GO" id="GO:0004029">
    <property type="term" value="F:aldehyde dehydrogenase (NAD+) activity"/>
    <property type="evidence" value="ECO:0007669"/>
    <property type="project" value="TreeGrafter"/>
</dbReference>
<dbReference type="SUPFAM" id="SSF51735">
    <property type="entry name" value="NAD(P)-binding Rossmann-fold domains"/>
    <property type="match status" value="1"/>
</dbReference>
<dbReference type="InterPro" id="IPR036291">
    <property type="entry name" value="NAD(P)-bd_dom_sf"/>
</dbReference>
<dbReference type="InterPro" id="IPR001509">
    <property type="entry name" value="Epimerase_deHydtase"/>
</dbReference>
<dbReference type="GO" id="GO:0005737">
    <property type="term" value="C:cytoplasm"/>
    <property type="evidence" value="ECO:0007669"/>
    <property type="project" value="TreeGrafter"/>
</dbReference>
<dbReference type="EMBL" id="NPEU01000042">
    <property type="protein sequence ID" value="RAI40390.1"/>
    <property type="molecule type" value="Genomic_DNA"/>
</dbReference>
<gene>
    <name evidence="2" type="ORF">CH338_06450</name>
</gene>
<keyword evidence="3" id="KW-1185">Reference proteome</keyword>